<dbReference type="InterPro" id="IPR002716">
    <property type="entry name" value="PIN_dom"/>
</dbReference>
<evidence type="ECO:0000256" key="8">
    <source>
        <dbReference type="HAMAP-Rule" id="MF_00265"/>
    </source>
</evidence>
<keyword evidence="4 8" id="KW-0479">Metal-binding</keyword>
<keyword evidence="5 8" id="KW-0378">Hydrolase</keyword>
<reference evidence="10 11" key="1">
    <citation type="submission" date="2016-12" db="EMBL/GenBank/DDBJ databases">
        <authorList>
            <person name="Song W.-J."/>
            <person name="Kurnit D.M."/>
        </authorList>
    </citation>
    <scope>NUCLEOTIDE SEQUENCE [LARGE SCALE GENOMIC DNA]</scope>
    <source>
        <strain evidence="10 11">DSM 30827</strain>
    </source>
</reference>
<dbReference type="GO" id="GO:0090729">
    <property type="term" value="F:toxin activity"/>
    <property type="evidence" value="ECO:0007669"/>
    <property type="project" value="UniProtKB-KW"/>
</dbReference>
<dbReference type="Gene3D" id="3.40.50.1010">
    <property type="entry name" value="5'-nuclease"/>
    <property type="match status" value="1"/>
</dbReference>
<dbReference type="GO" id="GO:0004540">
    <property type="term" value="F:RNA nuclease activity"/>
    <property type="evidence" value="ECO:0007669"/>
    <property type="project" value="InterPro"/>
</dbReference>
<proteinExistence type="inferred from homology"/>
<feature type="domain" description="PIN" evidence="9">
    <location>
        <begin position="2"/>
        <end position="121"/>
    </location>
</feature>
<dbReference type="GO" id="GO:0016787">
    <property type="term" value="F:hydrolase activity"/>
    <property type="evidence" value="ECO:0007669"/>
    <property type="project" value="UniProtKB-KW"/>
</dbReference>
<dbReference type="Proteomes" id="UP000217209">
    <property type="component" value="Chromosome"/>
</dbReference>
<comment type="cofactor">
    <cofactor evidence="1 8">
        <name>Mg(2+)</name>
        <dbReference type="ChEBI" id="CHEBI:18420"/>
    </cofactor>
</comment>
<evidence type="ECO:0000256" key="1">
    <source>
        <dbReference type="ARBA" id="ARBA00001946"/>
    </source>
</evidence>
<dbReference type="AlphaFoldDB" id="A0A1Q2HV30"/>
<feature type="binding site" evidence="8">
    <location>
        <position position="5"/>
    </location>
    <ligand>
        <name>Mg(2+)</name>
        <dbReference type="ChEBI" id="CHEBI:18420"/>
    </ligand>
</feature>
<dbReference type="InterPro" id="IPR050556">
    <property type="entry name" value="Type_II_TA_system_RNase"/>
</dbReference>
<comment type="function">
    <text evidence="8">Toxic component of a toxin-antitoxin (TA) system. An RNase.</text>
</comment>
<evidence type="ECO:0000259" key="9">
    <source>
        <dbReference type="Pfam" id="PF01850"/>
    </source>
</evidence>
<dbReference type="EC" id="3.1.-.-" evidence="8"/>
<evidence type="ECO:0000313" key="10">
    <source>
        <dbReference type="EMBL" id="AQQ14706.1"/>
    </source>
</evidence>
<evidence type="ECO:0000256" key="5">
    <source>
        <dbReference type="ARBA" id="ARBA00022801"/>
    </source>
</evidence>
<feature type="binding site" evidence="8">
    <location>
        <position position="104"/>
    </location>
    <ligand>
        <name>Mg(2+)</name>
        <dbReference type="ChEBI" id="CHEBI:18420"/>
    </ligand>
</feature>
<dbReference type="OrthoDB" id="9815354at2"/>
<dbReference type="PANTHER" id="PTHR33653:SF1">
    <property type="entry name" value="RIBONUCLEASE VAPC2"/>
    <property type="match status" value="1"/>
</dbReference>
<keyword evidence="2 8" id="KW-1277">Toxin-antitoxin system</keyword>
<dbReference type="Pfam" id="PF01850">
    <property type="entry name" value="PIN"/>
    <property type="match status" value="1"/>
</dbReference>
<protein>
    <recommendedName>
        <fullName evidence="8">Ribonuclease VapC</fullName>
        <shortName evidence="8">RNase VapC</shortName>
        <ecNumber evidence="8">3.1.-.-</ecNumber>
    </recommendedName>
    <alternativeName>
        <fullName evidence="8">Toxin VapC</fullName>
    </alternativeName>
</protein>
<dbReference type="SUPFAM" id="SSF88723">
    <property type="entry name" value="PIN domain-like"/>
    <property type="match status" value="1"/>
</dbReference>
<comment type="similarity">
    <text evidence="7 8">Belongs to the PINc/VapC protein family.</text>
</comment>
<dbReference type="EMBL" id="CP019688">
    <property type="protein sequence ID" value="AQQ14706.1"/>
    <property type="molecule type" value="Genomic_DNA"/>
</dbReference>
<dbReference type="CDD" id="cd18731">
    <property type="entry name" value="PIN_NgFitB-like"/>
    <property type="match status" value="1"/>
</dbReference>
<evidence type="ECO:0000256" key="7">
    <source>
        <dbReference type="ARBA" id="ARBA00038093"/>
    </source>
</evidence>
<dbReference type="PANTHER" id="PTHR33653">
    <property type="entry name" value="RIBONUCLEASE VAPC2"/>
    <property type="match status" value="1"/>
</dbReference>
<evidence type="ECO:0000256" key="3">
    <source>
        <dbReference type="ARBA" id="ARBA00022722"/>
    </source>
</evidence>
<name>A0A1Q2HV30_9CORY</name>
<keyword evidence="8" id="KW-0800">Toxin</keyword>
<evidence type="ECO:0000313" key="11">
    <source>
        <dbReference type="Proteomes" id="UP000217209"/>
    </source>
</evidence>
<dbReference type="KEGG" id="cgv:CGLAU_03645"/>
<keyword evidence="11" id="KW-1185">Reference proteome</keyword>
<dbReference type="HAMAP" id="MF_00265">
    <property type="entry name" value="VapC_Nob1"/>
    <property type="match status" value="1"/>
</dbReference>
<evidence type="ECO:0000256" key="4">
    <source>
        <dbReference type="ARBA" id="ARBA00022723"/>
    </source>
</evidence>
<gene>
    <name evidence="10" type="primary">fitB</name>
    <name evidence="8" type="synonym">vapC</name>
    <name evidence="10" type="ORF">CGLAU_03645</name>
</gene>
<organism evidence="10 11">
    <name type="scientific">Corynebacterium glaucum</name>
    <dbReference type="NCBI Taxonomy" id="187491"/>
    <lineage>
        <taxon>Bacteria</taxon>
        <taxon>Bacillati</taxon>
        <taxon>Actinomycetota</taxon>
        <taxon>Actinomycetes</taxon>
        <taxon>Mycobacteriales</taxon>
        <taxon>Corynebacteriaceae</taxon>
        <taxon>Corynebacterium</taxon>
    </lineage>
</organism>
<evidence type="ECO:0000256" key="2">
    <source>
        <dbReference type="ARBA" id="ARBA00022649"/>
    </source>
</evidence>
<sequence>MIVLDTNVLSEVTKPSPHSSVLRWLAALNDETSITAVTAAELRAGLSAMPHGHRKTKLSEVVIAQLSEFEQLGSVLPFDHFAAVEYATVLVLRKAEGKPISPQDAMIAAICRSHGAPLATRSVGDFEHTGVEVINPWAQAGTPDTTK</sequence>
<dbReference type="GO" id="GO:0000287">
    <property type="term" value="F:magnesium ion binding"/>
    <property type="evidence" value="ECO:0007669"/>
    <property type="project" value="UniProtKB-UniRule"/>
</dbReference>
<evidence type="ECO:0000256" key="6">
    <source>
        <dbReference type="ARBA" id="ARBA00022842"/>
    </source>
</evidence>
<keyword evidence="6 8" id="KW-0460">Magnesium</keyword>
<dbReference type="InterPro" id="IPR022907">
    <property type="entry name" value="VapC_family"/>
</dbReference>
<dbReference type="RefSeq" id="WP_095659508.1">
    <property type="nucleotide sequence ID" value="NZ_CALTZW010000002.1"/>
</dbReference>
<accession>A0A1Q2HV30</accession>
<keyword evidence="3 8" id="KW-0540">Nuclease</keyword>
<dbReference type="InterPro" id="IPR029060">
    <property type="entry name" value="PIN-like_dom_sf"/>
</dbReference>